<dbReference type="Proteomes" id="UP001054837">
    <property type="component" value="Unassembled WGS sequence"/>
</dbReference>
<sequence>MGQRIVRSQWRCRASLMAALSQKKREGHFLIGTSQELTILLFRPGKLGLGGFLEWLLSCLEKTASYIMMDPSRNKRNATSAKREKPFADRQKK</sequence>
<accession>A0AAV4PSL9</accession>
<feature type="compositionally biased region" description="Basic and acidic residues" evidence="1">
    <location>
        <begin position="81"/>
        <end position="93"/>
    </location>
</feature>
<feature type="region of interest" description="Disordered" evidence="1">
    <location>
        <begin position="71"/>
        <end position="93"/>
    </location>
</feature>
<dbReference type="AlphaFoldDB" id="A0AAV4PSL9"/>
<gene>
    <name evidence="2" type="ORF">CDAR_406551</name>
</gene>
<dbReference type="EMBL" id="BPLQ01003270">
    <property type="protein sequence ID" value="GIX99138.1"/>
    <property type="molecule type" value="Genomic_DNA"/>
</dbReference>
<evidence type="ECO:0000313" key="2">
    <source>
        <dbReference type="EMBL" id="GIX99138.1"/>
    </source>
</evidence>
<reference evidence="2 3" key="1">
    <citation type="submission" date="2021-06" db="EMBL/GenBank/DDBJ databases">
        <title>Caerostris darwini draft genome.</title>
        <authorList>
            <person name="Kono N."/>
            <person name="Arakawa K."/>
        </authorList>
    </citation>
    <scope>NUCLEOTIDE SEQUENCE [LARGE SCALE GENOMIC DNA]</scope>
</reference>
<name>A0AAV4PSL9_9ARAC</name>
<proteinExistence type="predicted"/>
<evidence type="ECO:0000256" key="1">
    <source>
        <dbReference type="SAM" id="MobiDB-lite"/>
    </source>
</evidence>
<organism evidence="2 3">
    <name type="scientific">Caerostris darwini</name>
    <dbReference type="NCBI Taxonomy" id="1538125"/>
    <lineage>
        <taxon>Eukaryota</taxon>
        <taxon>Metazoa</taxon>
        <taxon>Ecdysozoa</taxon>
        <taxon>Arthropoda</taxon>
        <taxon>Chelicerata</taxon>
        <taxon>Arachnida</taxon>
        <taxon>Araneae</taxon>
        <taxon>Araneomorphae</taxon>
        <taxon>Entelegynae</taxon>
        <taxon>Araneoidea</taxon>
        <taxon>Araneidae</taxon>
        <taxon>Caerostris</taxon>
    </lineage>
</organism>
<keyword evidence="3" id="KW-1185">Reference proteome</keyword>
<protein>
    <submittedName>
        <fullName evidence="2">Uncharacterized protein</fullName>
    </submittedName>
</protein>
<comment type="caution">
    <text evidence="2">The sequence shown here is derived from an EMBL/GenBank/DDBJ whole genome shotgun (WGS) entry which is preliminary data.</text>
</comment>
<evidence type="ECO:0000313" key="3">
    <source>
        <dbReference type="Proteomes" id="UP001054837"/>
    </source>
</evidence>